<dbReference type="HAMAP" id="MF_00528">
    <property type="entry name" value="Maf"/>
    <property type="match status" value="1"/>
</dbReference>
<dbReference type="EMBL" id="AYTS01000148">
    <property type="protein sequence ID" value="OOP55386.1"/>
    <property type="molecule type" value="Genomic_DNA"/>
</dbReference>
<dbReference type="PANTHER" id="PTHR43213:SF5">
    <property type="entry name" value="BIFUNCTIONAL DTTP_UTP PYROPHOSPHATASE_METHYLTRANSFERASE PROTEIN-RELATED"/>
    <property type="match status" value="1"/>
</dbReference>
<comment type="cofactor">
    <cofactor evidence="1 4">
        <name>a divalent metal cation</name>
        <dbReference type="ChEBI" id="CHEBI:60240"/>
    </cofactor>
</comment>
<evidence type="ECO:0000256" key="4">
    <source>
        <dbReference type="HAMAP-Rule" id="MF_00528"/>
    </source>
</evidence>
<dbReference type="Gene3D" id="3.90.950.10">
    <property type="match status" value="1"/>
</dbReference>
<gene>
    <name evidence="5" type="ORF">AYP45_15145</name>
</gene>
<dbReference type="EC" id="3.6.1.9" evidence="4"/>
<evidence type="ECO:0000256" key="3">
    <source>
        <dbReference type="ARBA" id="ARBA00023080"/>
    </source>
</evidence>
<keyword evidence="4" id="KW-0963">Cytoplasm</keyword>
<comment type="function">
    <text evidence="4">Nucleoside triphosphate pyrophosphatase that hydrolyzes dTTP and UTP. May have a dual role in cell division arrest and in preventing the incorporation of modified nucleotides into cellular nucleic acids.</text>
</comment>
<accession>A0A1V4AQJ8</accession>
<feature type="site" description="Important for substrate specificity" evidence="4">
    <location>
        <position position="74"/>
    </location>
</feature>
<dbReference type="GO" id="GO:0009117">
    <property type="term" value="P:nucleotide metabolic process"/>
    <property type="evidence" value="ECO:0007669"/>
    <property type="project" value="UniProtKB-KW"/>
</dbReference>
<dbReference type="AlphaFoldDB" id="A0A1V4AQJ8"/>
<dbReference type="CDD" id="cd00555">
    <property type="entry name" value="Maf"/>
    <property type="match status" value="1"/>
</dbReference>
<dbReference type="SUPFAM" id="SSF52972">
    <property type="entry name" value="ITPase-like"/>
    <property type="match status" value="1"/>
</dbReference>
<dbReference type="GO" id="GO:0036221">
    <property type="term" value="F:UTP diphosphatase activity"/>
    <property type="evidence" value="ECO:0007669"/>
    <property type="project" value="RHEA"/>
</dbReference>
<keyword evidence="3 4" id="KW-0546">Nucleotide metabolism</keyword>
<dbReference type="GO" id="GO:0005737">
    <property type="term" value="C:cytoplasm"/>
    <property type="evidence" value="ECO:0007669"/>
    <property type="project" value="UniProtKB-SubCell"/>
</dbReference>
<dbReference type="NCBIfam" id="TIGR00172">
    <property type="entry name" value="maf"/>
    <property type="match status" value="1"/>
</dbReference>
<dbReference type="GO" id="GO:0036218">
    <property type="term" value="F:dTTP diphosphatase activity"/>
    <property type="evidence" value="ECO:0007669"/>
    <property type="project" value="RHEA"/>
</dbReference>
<keyword evidence="2 4" id="KW-0378">Hydrolase</keyword>
<comment type="subcellular location">
    <subcellularLocation>
        <location evidence="4">Cytoplasm</location>
    </subcellularLocation>
</comment>
<dbReference type="PIRSF" id="PIRSF006305">
    <property type="entry name" value="Maf"/>
    <property type="match status" value="1"/>
</dbReference>
<comment type="caution">
    <text evidence="4">Lacks conserved residue(s) required for the propagation of feature annotation.</text>
</comment>
<protein>
    <recommendedName>
        <fullName evidence="4">dTTP/UTP pyrophosphatase</fullName>
        <shortName evidence="4">dTTPase/UTPase</shortName>
        <ecNumber evidence="4">3.6.1.9</ecNumber>
    </recommendedName>
    <alternativeName>
        <fullName evidence="4">Nucleoside triphosphate pyrophosphatase</fullName>
    </alternativeName>
    <alternativeName>
        <fullName evidence="4">Nucleotide pyrophosphatase</fullName>
        <shortName evidence="4">Nucleotide PPase</shortName>
    </alternativeName>
</protein>
<evidence type="ECO:0000256" key="2">
    <source>
        <dbReference type="ARBA" id="ARBA00022801"/>
    </source>
</evidence>
<feature type="site" description="Important for substrate specificity" evidence="4">
    <location>
        <position position="158"/>
    </location>
</feature>
<evidence type="ECO:0000256" key="1">
    <source>
        <dbReference type="ARBA" id="ARBA00001968"/>
    </source>
</evidence>
<comment type="catalytic activity">
    <reaction evidence="4">
        <text>dTTP + H2O = dTMP + diphosphate + H(+)</text>
        <dbReference type="Rhea" id="RHEA:28534"/>
        <dbReference type="ChEBI" id="CHEBI:15377"/>
        <dbReference type="ChEBI" id="CHEBI:15378"/>
        <dbReference type="ChEBI" id="CHEBI:33019"/>
        <dbReference type="ChEBI" id="CHEBI:37568"/>
        <dbReference type="ChEBI" id="CHEBI:63528"/>
        <dbReference type="EC" id="3.6.1.9"/>
    </reaction>
</comment>
<evidence type="ECO:0000313" key="6">
    <source>
        <dbReference type="Proteomes" id="UP000189681"/>
    </source>
</evidence>
<comment type="caution">
    <text evidence="5">The sequence shown here is derived from an EMBL/GenBank/DDBJ whole genome shotgun (WGS) entry which is preliminary data.</text>
</comment>
<dbReference type="Pfam" id="PF02545">
    <property type="entry name" value="Maf"/>
    <property type="match status" value="1"/>
</dbReference>
<dbReference type="STRING" id="1004156.AYP45_15145"/>
<dbReference type="InterPro" id="IPR029001">
    <property type="entry name" value="ITPase-like_fam"/>
</dbReference>
<dbReference type="Proteomes" id="UP000189681">
    <property type="component" value="Unassembled WGS sequence"/>
</dbReference>
<feature type="site" description="Important for substrate specificity" evidence="4">
    <location>
        <position position="16"/>
    </location>
</feature>
<dbReference type="PANTHER" id="PTHR43213">
    <property type="entry name" value="BIFUNCTIONAL DTTP/UTP PYROPHOSPHATASE/METHYLTRANSFERASE PROTEIN-RELATED"/>
    <property type="match status" value="1"/>
</dbReference>
<sequence length="200" mass="22207">MKKNEKRLILATSSSRRVTLLKMLGYHFDIIPHSIDECLPNGASPEELVQNLAFLKANDVAGRVDDAIVISADTLVFHNKGIVGKPKDACDAKRILSLLSNSEHSIFTGVCIIDIPSKKKLLRNEQTRITMKYISEDEIEAYVKSGEPLDKAGAYAVQGEGRKFIKKINGNYSNAVGLPLELVQEMLNKFNNNNTDAEKF</sequence>
<organism evidence="5 6">
    <name type="scientific">Candidatus Brocadia carolinensis</name>
    <dbReference type="NCBI Taxonomy" id="1004156"/>
    <lineage>
        <taxon>Bacteria</taxon>
        <taxon>Pseudomonadati</taxon>
        <taxon>Planctomycetota</taxon>
        <taxon>Candidatus Brocadiia</taxon>
        <taxon>Candidatus Brocadiales</taxon>
        <taxon>Candidatus Brocadiaceae</taxon>
        <taxon>Candidatus Brocadia</taxon>
    </lineage>
</organism>
<reference evidence="5 6" key="1">
    <citation type="journal article" date="2017" name="Water Res.">
        <title>Discovery and metagenomic analysis of an anammox bacterial enrichment related to Candidatus "Brocadia caroliniensis" in a full-scale glycerol-fed nitritation-denitritation separate centrate treatment process.</title>
        <authorList>
            <person name="Park H."/>
            <person name="Brotto A.C."/>
            <person name="van Loosdrecht M.C."/>
            <person name="Chandran K."/>
        </authorList>
    </citation>
    <scope>NUCLEOTIDE SEQUENCE [LARGE SCALE GENOMIC DNA]</scope>
    <source>
        <strain evidence="5">26THWARD</strain>
    </source>
</reference>
<evidence type="ECO:0000313" key="5">
    <source>
        <dbReference type="EMBL" id="OOP55386.1"/>
    </source>
</evidence>
<name>A0A1V4AQJ8_9BACT</name>
<proteinExistence type="inferred from homology"/>
<comment type="catalytic activity">
    <reaction evidence="4">
        <text>UTP + H2O = UMP + diphosphate + H(+)</text>
        <dbReference type="Rhea" id="RHEA:29395"/>
        <dbReference type="ChEBI" id="CHEBI:15377"/>
        <dbReference type="ChEBI" id="CHEBI:15378"/>
        <dbReference type="ChEBI" id="CHEBI:33019"/>
        <dbReference type="ChEBI" id="CHEBI:46398"/>
        <dbReference type="ChEBI" id="CHEBI:57865"/>
        <dbReference type="EC" id="3.6.1.9"/>
    </reaction>
</comment>
<feature type="active site" description="Proton acceptor" evidence="4">
    <location>
        <position position="73"/>
    </location>
</feature>
<comment type="similarity">
    <text evidence="4">Belongs to the Maf family. YhdE subfamily.</text>
</comment>
<dbReference type="InterPro" id="IPR003697">
    <property type="entry name" value="Maf-like"/>
</dbReference>